<dbReference type="PANTHER" id="PTHR47759:SF2">
    <property type="entry name" value="TRIGLYCERIDE LIPASE"/>
    <property type="match status" value="1"/>
</dbReference>
<evidence type="ECO:0000313" key="1">
    <source>
        <dbReference type="EMBL" id="VFQ63285.1"/>
    </source>
</evidence>
<evidence type="ECO:0000313" key="2">
    <source>
        <dbReference type="Proteomes" id="UP000595140"/>
    </source>
</evidence>
<organism evidence="1 2">
    <name type="scientific">Cuscuta campestris</name>
    <dbReference type="NCBI Taxonomy" id="132261"/>
    <lineage>
        <taxon>Eukaryota</taxon>
        <taxon>Viridiplantae</taxon>
        <taxon>Streptophyta</taxon>
        <taxon>Embryophyta</taxon>
        <taxon>Tracheophyta</taxon>
        <taxon>Spermatophyta</taxon>
        <taxon>Magnoliopsida</taxon>
        <taxon>eudicotyledons</taxon>
        <taxon>Gunneridae</taxon>
        <taxon>Pentapetalae</taxon>
        <taxon>asterids</taxon>
        <taxon>lamiids</taxon>
        <taxon>Solanales</taxon>
        <taxon>Convolvulaceae</taxon>
        <taxon>Cuscuteae</taxon>
        <taxon>Cuscuta</taxon>
        <taxon>Cuscuta subgen. Grammica</taxon>
        <taxon>Cuscuta sect. Cleistogrammica</taxon>
    </lineage>
</organism>
<accession>A0A484KFQ9</accession>
<dbReference type="OrthoDB" id="438440at2759"/>
<dbReference type="PANTHER" id="PTHR47759">
    <property type="entry name" value="OS04G0509100 PROTEIN"/>
    <property type="match status" value="1"/>
</dbReference>
<name>A0A484KFQ9_9ASTE</name>
<protein>
    <submittedName>
        <fullName evidence="1">Uncharacterized protein</fullName>
    </submittedName>
</protein>
<keyword evidence="2" id="KW-1185">Reference proteome</keyword>
<dbReference type="AlphaFoldDB" id="A0A484KFQ9"/>
<proteinExistence type="predicted"/>
<dbReference type="Proteomes" id="UP000595140">
    <property type="component" value="Unassembled WGS sequence"/>
</dbReference>
<dbReference type="EMBL" id="OOIL02000283">
    <property type="protein sequence ID" value="VFQ63285.1"/>
    <property type="molecule type" value="Genomic_DNA"/>
</dbReference>
<reference evidence="1 2" key="1">
    <citation type="submission" date="2018-04" db="EMBL/GenBank/DDBJ databases">
        <authorList>
            <person name="Vogel A."/>
        </authorList>
    </citation>
    <scope>NUCLEOTIDE SEQUENCE [LARGE SCALE GENOMIC DNA]</scope>
</reference>
<sequence>MGYCHVAQPVYLTAGYPKNAMANVEPLEDSYQADVIGEATPDVIVSEFMKGEKEFIEKILNTEINFFRAIRDGSALMQHMEDFYYITLLENVRSNCQNLTIT</sequence>
<gene>
    <name evidence="1" type="ORF">CCAM_LOCUS5061</name>
</gene>